<sequence>MTGGGGGKLFNDVVEGWRDFLLLHHHQQHRDFGTVVCNNGCYVLSPFLSLPPNCEEFMIMLDVGFAS</sequence>
<name>A0A9W4USS4_9PLEO</name>
<protein>
    <submittedName>
        <fullName evidence="1">Uncharacterized protein</fullName>
    </submittedName>
</protein>
<comment type="caution">
    <text evidence="1">The sequence shown here is derived from an EMBL/GenBank/DDBJ whole genome shotgun (WGS) entry which is preliminary data.</text>
</comment>
<keyword evidence="2" id="KW-1185">Reference proteome</keyword>
<dbReference type="Proteomes" id="UP001152607">
    <property type="component" value="Unassembled WGS sequence"/>
</dbReference>
<dbReference type="AlphaFoldDB" id="A0A9W4USS4"/>
<gene>
    <name evidence="1" type="ORF">PDIGIT_LOCUS13999</name>
</gene>
<evidence type="ECO:0000313" key="1">
    <source>
        <dbReference type="EMBL" id="CAI6340814.1"/>
    </source>
</evidence>
<organism evidence="1 2">
    <name type="scientific">Periconia digitata</name>
    <dbReference type="NCBI Taxonomy" id="1303443"/>
    <lineage>
        <taxon>Eukaryota</taxon>
        <taxon>Fungi</taxon>
        <taxon>Dikarya</taxon>
        <taxon>Ascomycota</taxon>
        <taxon>Pezizomycotina</taxon>
        <taxon>Dothideomycetes</taxon>
        <taxon>Pleosporomycetidae</taxon>
        <taxon>Pleosporales</taxon>
        <taxon>Massarineae</taxon>
        <taxon>Periconiaceae</taxon>
        <taxon>Periconia</taxon>
    </lineage>
</organism>
<proteinExistence type="predicted"/>
<reference evidence="1" key="1">
    <citation type="submission" date="2023-01" db="EMBL/GenBank/DDBJ databases">
        <authorList>
            <person name="Van Ghelder C."/>
            <person name="Rancurel C."/>
        </authorList>
    </citation>
    <scope>NUCLEOTIDE SEQUENCE</scope>
    <source>
        <strain evidence="1">CNCM I-4278</strain>
    </source>
</reference>
<dbReference type="EMBL" id="CAOQHR010000011">
    <property type="protein sequence ID" value="CAI6340814.1"/>
    <property type="molecule type" value="Genomic_DNA"/>
</dbReference>
<accession>A0A9W4USS4</accession>
<evidence type="ECO:0000313" key="2">
    <source>
        <dbReference type="Proteomes" id="UP001152607"/>
    </source>
</evidence>